<keyword evidence="4 11" id="KW-1133">Transmembrane helix</keyword>
<dbReference type="OrthoDB" id="5983623at2759"/>
<dbReference type="GO" id="GO:0005886">
    <property type="term" value="C:plasma membrane"/>
    <property type="evidence" value="ECO:0007669"/>
    <property type="project" value="UniProtKB-SubCell"/>
</dbReference>
<feature type="transmembrane region" description="Helical" evidence="11">
    <location>
        <begin position="72"/>
        <end position="91"/>
    </location>
</feature>
<keyword evidence="5 10" id="KW-0297">G-protein coupled receptor</keyword>
<evidence type="ECO:0000256" key="10">
    <source>
        <dbReference type="RuleBase" id="RU000688"/>
    </source>
</evidence>
<dbReference type="AlphaFoldDB" id="A0A6P8HRC9"/>
<feature type="transmembrane region" description="Helical" evidence="11">
    <location>
        <begin position="12"/>
        <end position="33"/>
    </location>
</feature>
<evidence type="ECO:0000313" key="13">
    <source>
        <dbReference type="Proteomes" id="UP000515163"/>
    </source>
</evidence>
<evidence type="ECO:0000256" key="2">
    <source>
        <dbReference type="ARBA" id="ARBA00022475"/>
    </source>
</evidence>
<feature type="transmembrane region" description="Helical" evidence="11">
    <location>
        <begin position="205"/>
        <end position="223"/>
    </location>
</feature>
<keyword evidence="9 10" id="KW-0807">Transducer</keyword>
<evidence type="ECO:0000256" key="3">
    <source>
        <dbReference type="ARBA" id="ARBA00022692"/>
    </source>
</evidence>
<proteinExistence type="inferred from homology"/>
<organism evidence="13 14">
    <name type="scientific">Actinia tenebrosa</name>
    <name type="common">Australian red waratah sea anemone</name>
    <dbReference type="NCBI Taxonomy" id="6105"/>
    <lineage>
        <taxon>Eukaryota</taxon>
        <taxon>Metazoa</taxon>
        <taxon>Cnidaria</taxon>
        <taxon>Anthozoa</taxon>
        <taxon>Hexacorallia</taxon>
        <taxon>Actiniaria</taxon>
        <taxon>Actiniidae</taxon>
        <taxon>Actinia</taxon>
    </lineage>
</organism>
<keyword evidence="8" id="KW-0325">Glycoprotein</keyword>
<sequence>MIRIRKMELEVVLIVLCVLVVITNMAVICMVVFIKELRTFTNYFVLSLAVSDVLVGGIMLPLNHPWVPSSEVTGHVIMITMLSGVGNICAVTWDRYVAVMEPFTYRTKLKRYYKKILIILWITAITCSLIPLAWKDEDTSIYHKVYYVMTILGFVILPYLAIIIGYVRIYARLRYHTAQLKSEGITRSKREGAQRASLEGKTVKVFVVVVVLFLLSWVPVIYMTMVDGVFQQPNLVPSLLQRFNLLVLAVSSLVNPLLYGFMKRDFNGQIKRCLCCLKTTPAVHALAMETTPVRACAENSAFN</sequence>
<dbReference type="Pfam" id="PF00001">
    <property type="entry name" value="7tm_1"/>
    <property type="match status" value="1"/>
</dbReference>
<comment type="similarity">
    <text evidence="10">Belongs to the G-protein coupled receptor 1 family.</text>
</comment>
<dbReference type="Gene3D" id="1.20.1070.10">
    <property type="entry name" value="Rhodopsin 7-helix transmembrane proteins"/>
    <property type="match status" value="1"/>
</dbReference>
<dbReference type="InParanoid" id="A0A6P8HRC9"/>
<dbReference type="SMART" id="SM01381">
    <property type="entry name" value="7TM_GPCR_Srsx"/>
    <property type="match status" value="1"/>
</dbReference>
<dbReference type="PRINTS" id="PR00237">
    <property type="entry name" value="GPCRRHODOPSN"/>
</dbReference>
<keyword evidence="7 10" id="KW-0675">Receptor</keyword>
<evidence type="ECO:0000256" key="4">
    <source>
        <dbReference type="ARBA" id="ARBA00022989"/>
    </source>
</evidence>
<comment type="subcellular location">
    <subcellularLocation>
        <location evidence="1">Cell membrane</location>
        <topology evidence="1">Multi-pass membrane protein</topology>
    </subcellularLocation>
</comment>
<dbReference type="KEGG" id="aten:116295288"/>
<dbReference type="PROSITE" id="PS00237">
    <property type="entry name" value="G_PROTEIN_RECEP_F1_1"/>
    <property type="match status" value="1"/>
</dbReference>
<dbReference type="SUPFAM" id="SSF81321">
    <property type="entry name" value="Family A G protein-coupled receptor-like"/>
    <property type="match status" value="1"/>
</dbReference>
<accession>A0A6P8HRC9</accession>
<evidence type="ECO:0000256" key="1">
    <source>
        <dbReference type="ARBA" id="ARBA00004651"/>
    </source>
</evidence>
<dbReference type="PROSITE" id="PS50262">
    <property type="entry name" value="G_PROTEIN_RECEP_F1_2"/>
    <property type="match status" value="1"/>
</dbReference>
<protein>
    <submittedName>
        <fullName evidence="14">Histamine H2 receptor-like</fullName>
    </submittedName>
</protein>
<gene>
    <name evidence="14" type="primary">LOC116295288</name>
</gene>
<evidence type="ECO:0000256" key="9">
    <source>
        <dbReference type="ARBA" id="ARBA00023224"/>
    </source>
</evidence>
<dbReference type="FunCoup" id="A0A6P8HRC9">
    <property type="interactions" value="339"/>
</dbReference>
<name>A0A6P8HRC9_ACTTE</name>
<dbReference type="PANTHER" id="PTHR24246">
    <property type="entry name" value="OLFACTORY RECEPTOR AND ADENOSINE RECEPTOR"/>
    <property type="match status" value="1"/>
</dbReference>
<keyword evidence="3 10" id="KW-0812">Transmembrane</keyword>
<evidence type="ECO:0000313" key="14">
    <source>
        <dbReference type="RefSeq" id="XP_031558929.1"/>
    </source>
</evidence>
<keyword evidence="13" id="KW-1185">Reference proteome</keyword>
<evidence type="ECO:0000256" key="7">
    <source>
        <dbReference type="ARBA" id="ARBA00023170"/>
    </source>
</evidence>
<reference evidence="14" key="1">
    <citation type="submission" date="2025-08" db="UniProtKB">
        <authorList>
            <consortium name="RefSeq"/>
        </authorList>
    </citation>
    <scope>IDENTIFICATION</scope>
    <source>
        <tissue evidence="14">Tentacle</tissue>
    </source>
</reference>
<evidence type="ECO:0000256" key="6">
    <source>
        <dbReference type="ARBA" id="ARBA00023136"/>
    </source>
</evidence>
<dbReference type="InterPro" id="IPR017452">
    <property type="entry name" value="GPCR_Rhodpsn_7TM"/>
</dbReference>
<evidence type="ECO:0000259" key="12">
    <source>
        <dbReference type="PROSITE" id="PS50262"/>
    </source>
</evidence>
<dbReference type="InterPro" id="IPR000276">
    <property type="entry name" value="GPCR_Rhodpsn"/>
</dbReference>
<feature type="transmembrane region" description="Helical" evidence="11">
    <location>
        <begin position="112"/>
        <end position="134"/>
    </location>
</feature>
<feature type="transmembrane region" description="Helical" evidence="11">
    <location>
        <begin position="146"/>
        <end position="167"/>
    </location>
</feature>
<evidence type="ECO:0000256" key="8">
    <source>
        <dbReference type="ARBA" id="ARBA00023180"/>
    </source>
</evidence>
<feature type="transmembrane region" description="Helical" evidence="11">
    <location>
        <begin position="40"/>
        <end position="60"/>
    </location>
</feature>
<dbReference type="GO" id="GO:0004930">
    <property type="term" value="F:G protein-coupled receptor activity"/>
    <property type="evidence" value="ECO:0007669"/>
    <property type="project" value="UniProtKB-KW"/>
</dbReference>
<dbReference type="RefSeq" id="XP_031558929.1">
    <property type="nucleotide sequence ID" value="XM_031703069.1"/>
</dbReference>
<keyword evidence="6 11" id="KW-0472">Membrane</keyword>
<keyword evidence="2" id="KW-1003">Cell membrane</keyword>
<dbReference type="Proteomes" id="UP000515163">
    <property type="component" value="Unplaced"/>
</dbReference>
<feature type="transmembrane region" description="Helical" evidence="11">
    <location>
        <begin position="243"/>
        <end position="262"/>
    </location>
</feature>
<dbReference type="CDD" id="cd00637">
    <property type="entry name" value="7tm_classA_rhodopsin-like"/>
    <property type="match status" value="1"/>
</dbReference>
<dbReference type="PANTHER" id="PTHR24246:SF27">
    <property type="entry name" value="ADENOSINE RECEPTOR, ISOFORM A"/>
    <property type="match status" value="1"/>
</dbReference>
<evidence type="ECO:0000256" key="5">
    <source>
        <dbReference type="ARBA" id="ARBA00023040"/>
    </source>
</evidence>
<feature type="domain" description="G-protein coupled receptors family 1 profile" evidence="12">
    <location>
        <begin position="23"/>
        <end position="259"/>
    </location>
</feature>
<evidence type="ECO:0000256" key="11">
    <source>
        <dbReference type="SAM" id="Phobius"/>
    </source>
</evidence>
<dbReference type="GeneID" id="116295288"/>